<sequence length="70" mass="8602">MSEKAPFLGCRLSASRRIFYFKNCLEILFDRNDWPLKKQFWGSKSFFRNCIENIQALCRYKLFFPSHFYF</sequence>
<protein>
    <submittedName>
        <fullName evidence="1">Uncharacterized protein</fullName>
    </submittedName>
</protein>
<evidence type="ECO:0000313" key="1">
    <source>
        <dbReference type="EMBL" id="OGM90084.1"/>
    </source>
</evidence>
<name>A0A1F8DNA8_9BACT</name>
<reference evidence="1 2" key="1">
    <citation type="journal article" date="2016" name="Nat. Commun.">
        <title>Thousands of microbial genomes shed light on interconnected biogeochemical processes in an aquifer system.</title>
        <authorList>
            <person name="Anantharaman K."/>
            <person name="Brown C.T."/>
            <person name="Hug L.A."/>
            <person name="Sharon I."/>
            <person name="Castelle C.J."/>
            <person name="Probst A.J."/>
            <person name="Thomas B.C."/>
            <person name="Singh A."/>
            <person name="Wilkins M.J."/>
            <person name="Karaoz U."/>
            <person name="Brodie E.L."/>
            <person name="Williams K.H."/>
            <person name="Hubbard S.S."/>
            <person name="Banfield J.F."/>
        </authorList>
    </citation>
    <scope>NUCLEOTIDE SEQUENCE [LARGE SCALE GENOMIC DNA]</scope>
</reference>
<evidence type="ECO:0000313" key="2">
    <source>
        <dbReference type="Proteomes" id="UP000178303"/>
    </source>
</evidence>
<dbReference type="AlphaFoldDB" id="A0A1F8DNA8"/>
<dbReference type="EMBL" id="MGIN01000006">
    <property type="protein sequence ID" value="OGM90084.1"/>
    <property type="molecule type" value="Genomic_DNA"/>
</dbReference>
<organism evidence="1 2">
    <name type="scientific">Candidatus Wolfebacteria bacterium GWA1_42_9</name>
    <dbReference type="NCBI Taxonomy" id="1802553"/>
    <lineage>
        <taxon>Bacteria</taxon>
        <taxon>Candidatus Wolfeibacteriota</taxon>
    </lineage>
</organism>
<gene>
    <name evidence="1" type="ORF">A2108_00330</name>
</gene>
<proteinExistence type="predicted"/>
<comment type="caution">
    <text evidence="1">The sequence shown here is derived from an EMBL/GenBank/DDBJ whole genome shotgun (WGS) entry which is preliminary data.</text>
</comment>
<accession>A0A1F8DNA8</accession>
<dbReference type="Proteomes" id="UP000178303">
    <property type="component" value="Unassembled WGS sequence"/>
</dbReference>